<dbReference type="SMART" id="SM00198">
    <property type="entry name" value="SCP"/>
    <property type="match status" value="1"/>
</dbReference>
<keyword evidence="4 8" id="KW-0732">Signal</keyword>
<organism evidence="10 11">
    <name type="scientific">Sphenodon punctatus</name>
    <name type="common">Tuatara</name>
    <name type="synonym">Hatteria punctata</name>
    <dbReference type="NCBI Taxonomy" id="8508"/>
    <lineage>
        <taxon>Eukaryota</taxon>
        <taxon>Metazoa</taxon>
        <taxon>Chordata</taxon>
        <taxon>Craniata</taxon>
        <taxon>Vertebrata</taxon>
        <taxon>Euteleostomi</taxon>
        <taxon>Lepidosauria</taxon>
        <taxon>Sphenodontia</taxon>
        <taxon>Sphenodontidae</taxon>
        <taxon>Sphenodon</taxon>
    </lineage>
</organism>
<dbReference type="GO" id="GO:0016020">
    <property type="term" value="C:membrane"/>
    <property type="evidence" value="ECO:0007669"/>
    <property type="project" value="UniProtKB-SubCell"/>
</dbReference>
<dbReference type="Proteomes" id="UP000694392">
    <property type="component" value="Unplaced"/>
</dbReference>
<keyword evidence="11" id="KW-1185">Reference proteome</keyword>
<dbReference type="Pfam" id="PF00188">
    <property type="entry name" value="CAP"/>
    <property type="match status" value="1"/>
</dbReference>
<evidence type="ECO:0000256" key="1">
    <source>
        <dbReference type="ARBA" id="ARBA00004370"/>
    </source>
</evidence>
<dbReference type="Gene3D" id="3.40.33.10">
    <property type="entry name" value="CAP"/>
    <property type="match status" value="1"/>
</dbReference>
<reference evidence="10" key="2">
    <citation type="submission" date="2025-09" db="UniProtKB">
        <authorList>
            <consortium name="Ensembl"/>
        </authorList>
    </citation>
    <scope>IDENTIFICATION</scope>
</reference>
<evidence type="ECO:0000256" key="2">
    <source>
        <dbReference type="ARBA" id="ARBA00009923"/>
    </source>
</evidence>
<dbReference type="PRINTS" id="PR00837">
    <property type="entry name" value="V5TPXLIKE"/>
</dbReference>
<dbReference type="OMA" id="NEIQYYD"/>
<protein>
    <recommendedName>
        <fullName evidence="9">SCP domain-containing protein</fullName>
    </recommendedName>
</protein>
<feature type="chain" id="PRO_5034720733" description="SCP domain-containing protein" evidence="8">
    <location>
        <begin position="22"/>
        <end position="253"/>
    </location>
</feature>
<dbReference type="CDD" id="cd05385">
    <property type="entry name" value="CAP_GLIPR1-like"/>
    <property type="match status" value="1"/>
</dbReference>
<sequence>MRTRLLLAVPILLGLSLCCHSYDQSSALPDIEEVKFIEECVSMHNKFRSQVNPPASNMHYMSWDPDLAKTAKGWAKKCHFRHNPDLKIPGKAHPKFTSAGENIWTGSMPIFSVSKAITNWYEEVKDYNYVSNSCTGICGHYTQVVWATSYKVGCAVHFCPRVTDFSGPNAAHFICNYGPAGNYQTRPYKTGTACSECPGEKCGNKLCGNPDQDKPACDEYCITVLILRPSLIFLSFGATWFLQQHYPQIFIYQ</sequence>
<dbReference type="PROSITE" id="PS01009">
    <property type="entry name" value="CRISP_1"/>
    <property type="match status" value="1"/>
</dbReference>
<evidence type="ECO:0000259" key="9">
    <source>
        <dbReference type="SMART" id="SM00198"/>
    </source>
</evidence>
<proteinExistence type="inferred from homology"/>
<evidence type="ECO:0000256" key="4">
    <source>
        <dbReference type="ARBA" id="ARBA00022729"/>
    </source>
</evidence>
<dbReference type="InterPro" id="IPR001283">
    <property type="entry name" value="CRISP-related"/>
</dbReference>
<keyword evidence="5" id="KW-0108">Calcium channel impairing toxin</keyword>
<dbReference type="AlphaFoldDB" id="A0A8D0GNV6"/>
<dbReference type="InterPro" id="IPR002413">
    <property type="entry name" value="V5_allergen-like"/>
</dbReference>
<evidence type="ECO:0000256" key="6">
    <source>
        <dbReference type="ARBA" id="ARBA00022872"/>
    </source>
</evidence>
<dbReference type="PANTHER" id="PTHR10334">
    <property type="entry name" value="CYSTEINE-RICH SECRETORY PROTEIN-RELATED"/>
    <property type="match status" value="1"/>
</dbReference>
<name>A0A8D0GNV6_SPHPU</name>
<dbReference type="InterPro" id="IPR034121">
    <property type="entry name" value="SCP_GLIPR-1-like"/>
</dbReference>
<comment type="similarity">
    <text evidence="2">Belongs to the CRISP family.</text>
</comment>
<dbReference type="FunFam" id="3.40.33.10:FF:000008">
    <property type="entry name" value="GLI pathogenesis-related 1 (Glioma)"/>
    <property type="match status" value="1"/>
</dbReference>
<evidence type="ECO:0000256" key="8">
    <source>
        <dbReference type="SAM" id="SignalP"/>
    </source>
</evidence>
<evidence type="ECO:0000313" key="10">
    <source>
        <dbReference type="Ensembl" id="ENSSPUP00000009696.1"/>
    </source>
</evidence>
<dbReference type="SUPFAM" id="SSF55797">
    <property type="entry name" value="PR-1-like"/>
    <property type="match status" value="1"/>
</dbReference>
<feature type="domain" description="SCP" evidence="9">
    <location>
        <begin position="35"/>
        <end position="185"/>
    </location>
</feature>
<evidence type="ECO:0000256" key="5">
    <source>
        <dbReference type="ARBA" id="ARBA00022831"/>
    </source>
</evidence>
<dbReference type="GeneTree" id="ENSGT00940000166459"/>
<keyword evidence="6" id="KW-0872">Ion channel impairing toxin</keyword>
<dbReference type="PROSITE" id="PS01010">
    <property type="entry name" value="CRISP_2"/>
    <property type="match status" value="1"/>
</dbReference>
<dbReference type="InterPro" id="IPR014044">
    <property type="entry name" value="CAP_dom"/>
</dbReference>
<accession>A0A8D0GNV6</accession>
<dbReference type="Ensembl" id="ENSSPUT00000010340.1">
    <property type="protein sequence ID" value="ENSSPUP00000009696.1"/>
    <property type="gene ID" value="ENSSPUG00000007522.1"/>
</dbReference>
<dbReference type="InterPro" id="IPR035940">
    <property type="entry name" value="CAP_sf"/>
</dbReference>
<evidence type="ECO:0000256" key="7">
    <source>
        <dbReference type="ARBA" id="ARBA00023136"/>
    </source>
</evidence>
<keyword evidence="7" id="KW-0472">Membrane</keyword>
<feature type="signal peptide" evidence="8">
    <location>
        <begin position="1"/>
        <end position="21"/>
    </location>
</feature>
<dbReference type="GO" id="GO:0005576">
    <property type="term" value="C:extracellular region"/>
    <property type="evidence" value="ECO:0007669"/>
    <property type="project" value="InterPro"/>
</dbReference>
<dbReference type="GO" id="GO:0005246">
    <property type="term" value="F:calcium channel regulator activity"/>
    <property type="evidence" value="ECO:0007669"/>
    <property type="project" value="UniProtKB-KW"/>
</dbReference>
<dbReference type="PRINTS" id="PR00838">
    <property type="entry name" value="V5ALLERGEN"/>
</dbReference>
<comment type="subcellular location">
    <subcellularLocation>
        <location evidence="1">Membrane</location>
    </subcellularLocation>
</comment>
<reference evidence="10" key="1">
    <citation type="submission" date="2025-08" db="UniProtKB">
        <authorList>
            <consortium name="Ensembl"/>
        </authorList>
    </citation>
    <scope>IDENTIFICATION</scope>
</reference>
<dbReference type="InterPro" id="IPR018244">
    <property type="entry name" value="Allrgn_V5/Tpx1_CS"/>
</dbReference>
<keyword evidence="3" id="KW-0528">Neurotoxin</keyword>
<keyword evidence="3" id="KW-0800">Toxin</keyword>
<evidence type="ECO:0000256" key="3">
    <source>
        <dbReference type="ARBA" id="ARBA00022699"/>
    </source>
</evidence>
<evidence type="ECO:0000313" key="11">
    <source>
        <dbReference type="Proteomes" id="UP000694392"/>
    </source>
</evidence>